<keyword evidence="3" id="KW-1185">Reference proteome</keyword>
<keyword evidence="1" id="KW-0732">Signal</keyword>
<dbReference type="RefSeq" id="WP_137193118.1">
    <property type="nucleotide sequence ID" value="NZ_CP039964.1"/>
</dbReference>
<evidence type="ECO:0000313" key="2">
    <source>
        <dbReference type="EMBL" id="QCO55445.1"/>
    </source>
</evidence>
<dbReference type="Proteomes" id="UP000298631">
    <property type="component" value="Chromosome"/>
</dbReference>
<protein>
    <submittedName>
        <fullName evidence="2">Uncharacterized protein</fullName>
    </submittedName>
</protein>
<name>A0A4P8EG15_9RHOB</name>
<evidence type="ECO:0000256" key="1">
    <source>
        <dbReference type="SAM" id="SignalP"/>
    </source>
</evidence>
<dbReference type="AlphaFoldDB" id="A0A4P8EG15"/>
<feature type="chain" id="PRO_5020179260" evidence="1">
    <location>
        <begin position="21"/>
        <end position="80"/>
    </location>
</feature>
<proteinExistence type="predicted"/>
<dbReference type="KEGG" id="pseb:EOK75_06530"/>
<organism evidence="2 3">
    <name type="scientific">Pseudorhodobacter turbinis</name>
    <dbReference type="NCBI Taxonomy" id="2500533"/>
    <lineage>
        <taxon>Bacteria</taxon>
        <taxon>Pseudomonadati</taxon>
        <taxon>Pseudomonadota</taxon>
        <taxon>Alphaproteobacteria</taxon>
        <taxon>Rhodobacterales</taxon>
        <taxon>Paracoccaceae</taxon>
        <taxon>Pseudorhodobacter</taxon>
    </lineage>
</organism>
<accession>A0A4P8EG15</accession>
<dbReference type="EMBL" id="CP039964">
    <property type="protein sequence ID" value="QCO55445.1"/>
    <property type="molecule type" value="Genomic_DNA"/>
</dbReference>
<evidence type="ECO:0000313" key="3">
    <source>
        <dbReference type="Proteomes" id="UP000298631"/>
    </source>
</evidence>
<gene>
    <name evidence="2" type="ORF">EOK75_06530</name>
</gene>
<feature type="signal peptide" evidence="1">
    <location>
        <begin position="1"/>
        <end position="20"/>
    </location>
</feature>
<reference evidence="2 3" key="1">
    <citation type="submission" date="2019-05" db="EMBL/GenBank/DDBJ databases">
        <title>Pseudorhodobacter turbinis sp. nov., isolated from the gut of the Korean turban shell.</title>
        <authorList>
            <person name="Jeong Y.-S."/>
            <person name="Kang W.-R."/>
            <person name="Bae J.-W."/>
        </authorList>
    </citation>
    <scope>NUCLEOTIDE SEQUENCE [LARGE SCALE GENOMIC DNA]</scope>
    <source>
        <strain evidence="2 3">S12M18</strain>
    </source>
</reference>
<sequence length="80" mass="8244">MKRILIATVLSLAAAGSVSAMTSTTTLSNAAAVQANHILPSASFDNLTADQAARIEGLLTGGKDFLDSELRQRLNTALAS</sequence>
<dbReference type="OrthoDB" id="7644912at2"/>